<dbReference type="KEGG" id="vai:BU251_03770"/>
<evidence type="ECO:0000313" key="3">
    <source>
        <dbReference type="Proteomes" id="UP000287243"/>
    </source>
</evidence>
<dbReference type="InterPro" id="IPR041397">
    <property type="entry name" value="ThiD2"/>
</dbReference>
<organism evidence="2 3">
    <name type="scientific">Velamenicoccus archaeovorus</name>
    <dbReference type="NCBI Taxonomy" id="1930593"/>
    <lineage>
        <taxon>Bacteria</taxon>
        <taxon>Pseudomonadati</taxon>
        <taxon>Candidatus Omnitrophota</taxon>
        <taxon>Candidatus Velamenicoccus</taxon>
    </lineage>
</organism>
<dbReference type="AlphaFoldDB" id="A0A410P4A8"/>
<reference evidence="2 3" key="1">
    <citation type="submission" date="2017-01" db="EMBL/GenBank/DDBJ databases">
        <title>First insights into the biology of 'candidatus Vampirococcus archaeovorus'.</title>
        <authorList>
            <person name="Kizina J."/>
            <person name="Jordan S."/>
            <person name="Stueber K."/>
            <person name="Reinhardt R."/>
            <person name="Harder J."/>
        </authorList>
    </citation>
    <scope>NUCLEOTIDE SEQUENCE [LARGE SCALE GENOMIC DNA]</scope>
    <source>
        <strain evidence="2 3">LiM</strain>
    </source>
</reference>
<accession>A0A410P4A8</accession>
<dbReference type="Pfam" id="PF17792">
    <property type="entry name" value="ThiD2"/>
    <property type="match status" value="1"/>
</dbReference>
<dbReference type="Proteomes" id="UP000287243">
    <property type="component" value="Chromosome"/>
</dbReference>
<keyword evidence="3" id="KW-1185">Reference proteome</keyword>
<dbReference type="EMBL" id="CP019384">
    <property type="protein sequence ID" value="QAT16911.1"/>
    <property type="molecule type" value="Genomic_DNA"/>
</dbReference>
<feature type="domain" description="ThiD2" evidence="1">
    <location>
        <begin position="14"/>
        <end position="137"/>
    </location>
</feature>
<gene>
    <name evidence="2" type="ORF">BU251_03770</name>
</gene>
<protein>
    <submittedName>
        <fullName evidence="2">Thiamin-phosphate pyrophosphorylase</fullName>
    </submittedName>
</protein>
<evidence type="ECO:0000259" key="1">
    <source>
        <dbReference type="Pfam" id="PF17792"/>
    </source>
</evidence>
<sequence>MQKNSKDAEREIYRVLDANVNRAKEGLRVCEDIARFCLKDASLSRRLRCLRHAVTKILKSSRVDRLRMVLERKSAQDPGRTFANKTTKRSTAHLFLANMQRTKEALRVLEEFLKLLDNQASRKIQKTRFDTYELEKTSLKKFPSLLDPR</sequence>
<name>A0A410P4A8_VELA1</name>
<evidence type="ECO:0000313" key="2">
    <source>
        <dbReference type="EMBL" id="QAT16911.1"/>
    </source>
</evidence>
<proteinExistence type="predicted"/>